<dbReference type="Pfam" id="PF01156">
    <property type="entry name" value="IU_nuc_hydro"/>
    <property type="match status" value="1"/>
</dbReference>
<comment type="similarity">
    <text evidence="1">Belongs to the IUNH family.</text>
</comment>
<dbReference type="SUPFAM" id="SSF53590">
    <property type="entry name" value="Nucleoside hydrolase"/>
    <property type="match status" value="1"/>
</dbReference>
<keyword evidence="4" id="KW-1185">Reference proteome</keyword>
<dbReference type="Gene3D" id="3.90.245.10">
    <property type="entry name" value="Ribonucleoside hydrolase-like"/>
    <property type="match status" value="1"/>
</dbReference>
<accession>A0A7I8VT46</accession>
<dbReference type="PANTHER" id="PTHR46190:SF1">
    <property type="entry name" value="SI:CH211-201H21.5"/>
    <property type="match status" value="1"/>
</dbReference>
<dbReference type="OrthoDB" id="432381at2759"/>
<evidence type="ECO:0000313" key="3">
    <source>
        <dbReference type="EMBL" id="CAD5119423.1"/>
    </source>
</evidence>
<name>A0A7I8VT46_9ANNE</name>
<dbReference type="CDD" id="cd02649">
    <property type="entry name" value="nuc_hydro_CeIAG"/>
    <property type="match status" value="1"/>
</dbReference>
<feature type="domain" description="Inosine/uridine-preferring nucleoside hydrolase" evidence="2">
    <location>
        <begin position="3"/>
        <end position="304"/>
    </location>
</feature>
<evidence type="ECO:0000256" key="1">
    <source>
        <dbReference type="ARBA" id="ARBA00009176"/>
    </source>
</evidence>
<dbReference type="EMBL" id="CAJFCJ010000010">
    <property type="protein sequence ID" value="CAD5119423.1"/>
    <property type="molecule type" value="Genomic_DNA"/>
</dbReference>
<protein>
    <submittedName>
        <fullName evidence="3">DgyrCDS8035</fullName>
    </submittedName>
</protein>
<dbReference type="InterPro" id="IPR001910">
    <property type="entry name" value="Inosine/uridine_hydrolase_dom"/>
</dbReference>
<dbReference type="Proteomes" id="UP000549394">
    <property type="component" value="Unassembled WGS sequence"/>
</dbReference>
<dbReference type="GO" id="GO:0016799">
    <property type="term" value="F:hydrolase activity, hydrolyzing N-glycosyl compounds"/>
    <property type="evidence" value="ECO:0007669"/>
    <property type="project" value="InterPro"/>
</dbReference>
<evidence type="ECO:0000313" key="4">
    <source>
        <dbReference type="Proteomes" id="UP000549394"/>
    </source>
</evidence>
<dbReference type="AlphaFoldDB" id="A0A7I8VT46"/>
<gene>
    <name evidence="3" type="ORF">DGYR_LOCUS7670</name>
</gene>
<dbReference type="PANTHER" id="PTHR46190">
    <property type="entry name" value="SI:CH211-201H21.5-RELATED"/>
    <property type="match status" value="1"/>
</dbReference>
<proteinExistence type="inferred from homology"/>
<evidence type="ECO:0000259" key="2">
    <source>
        <dbReference type="Pfam" id="PF01156"/>
    </source>
</evidence>
<organism evidence="3 4">
    <name type="scientific">Dimorphilus gyrociliatus</name>
    <dbReference type="NCBI Taxonomy" id="2664684"/>
    <lineage>
        <taxon>Eukaryota</taxon>
        <taxon>Metazoa</taxon>
        <taxon>Spiralia</taxon>
        <taxon>Lophotrochozoa</taxon>
        <taxon>Annelida</taxon>
        <taxon>Polychaeta</taxon>
        <taxon>Polychaeta incertae sedis</taxon>
        <taxon>Dinophilidae</taxon>
        <taxon>Dimorphilus</taxon>
    </lineage>
</organism>
<comment type="caution">
    <text evidence="3">The sequence shown here is derived from an EMBL/GenBank/DDBJ whole genome shotgun (WGS) entry which is preliminary data.</text>
</comment>
<reference evidence="3 4" key="1">
    <citation type="submission" date="2020-08" db="EMBL/GenBank/DDBJ databases">
        <authorList>
            <person name="Hejnol A."/>
        </authorList>
    </citation>
    <scope>NUCLEOTIDE SEQUENCE [LARGE SCALE GENOMIC DNA]</scope>
</reference>
<dbReference type="InterPro" id="IPR036452">
    <property type="entry name" value="Ribo_hydro-like"/>
</dbReference>
<sequence>MKLIIDTDAGCDDAAAILLALSHKDVEIVAITTVHGNTNARQVGKNVLRILDLANRLDIPVYSGCENSLIGDNVHAASYHGKDGLGDVPDENQVPETLLKDKHASVALVEYAKKYAGEISLICMAPLTNIAVAMNLSPNFDKNIKDVFIMGGNIYGQGNATIMGEFNFVADPEAAYTVLNGLNRHNLTICPWELCLKSYLSWDWYRKYSEKGTKKSAFMKKVEKVGISNDPEETNFKGYVTADQTIMAVALNPKVVKKDAFAHCSIELSGKYCRGQMIVDWRNVQGKTNPKFRIIEELDLDIFSDMLEASVL</sequence>
<dbReference type="InterPro" id="IPR052775">
    <property type="entry name" value="IUN_hydrolase"/>
</dbReference>